<organism evidence="1 2">
    <name type="scientific">Hanseniaspora opuntiae</name>
    <dbReference type="NCBI Taxonomy" id="211096"/>
    <lineage>
        <taxon>Eukaryota</taxon>
        <taxon>Fungi</taxon>
        <taxon>Dikarya</taxon>
        <taxon>Ascomycota</taxon>
        <taxon>Saccharomycotina</taxon>
        <taxon>Saccharomycetes</taxon>
        <taxon>Saccharomycodales</taxon>
        <taxon>Saccharomycodaceae</taxon>
        <taxon>Hanseniaspora</taxon>
    </lineage>
</organism>
<proteinExistence type="predicted"/>
<evidence type="ECO:0000313" key="1">
    <source>
        <dbReference type="EMBL" id="OEJ81536.1"/>
    </source>
</evidence>
<comment type="caution">
    <text evidence="1">The sequence shown here is derived from an EMBL/GenBank/DDBJ whole genome shotgun (WGS) entry which is preliminary data.</text>
</comment>
<dbReference type="AlphaFoldDB" id="A0A1E5R3P5"/>
<sequence>MSTENNKGTKTYSDEDVIQSIYSNKNYTYDLLNLQPNLLDRKAEQEYYNQLTEKKGLSVDNGKLSYYETIKTLSDMGISDKVLFEKEELSQLCKIKLGGGAIPLEDSNVFVSEYESHFTGKDLENQHLDDYQTGTSYHKLLGDDKIRSLPTQISNLVMKNPSFDIEEILLMNEKELIDWSDKTNIGMSKDQTKDLINTFILYKKYVSHFNQ</sequence>
<protein>
    <submittedName>
        <fullName evidence="1">Uncharacterized protein</fullName>
    </submittedName>
</protein>
<gene>
    <name evidence="1" type="ORF">AWRI3578_g3945</name>
</gene>
<accession>A0A1E5R3P5</accession>
<dbReference type="Proteomes" id="UP000095605">
    <property type="component" value="Unassembled WGS sequence"/>
</dbReference>
<evidence type="ECO:0000313" key="2">
    <source>
        <dbReference type="Proteomes" id="UP000095605"/>
    </source>
</evidence>
<dbReference type="EMBL" id="LPNL01000009">
    <property type="protein sequence ID" value="OEJ81536.1"/>
    <property type="molecule type" value="Genomic_DNA"/>
</dbReference>
<dbReference type="OrthoDB" id="3970369at2759"/>
<reference evidence="2" key="1">
    <citation type="journal article" date="2016" name="Genome Announc.">
        <title>Genome sequences of three species of Hanseniaspora isolated from spontaneous wine fermentations.</title>
        <authorList>
            <person name="Sternes P.R."/>
            <person name="Lee D."/>
            <person name="Kutyna D.R."/>
            <person name="Borneman A.R."/>
        </authorList>
    </citation>
    <scope>NUCLEOTIDE SEQUENCE [LARGE SCALE GENOMIC DNA]</scope>
    <source>
        <strain evidence="2">AWRI3578</strain>
    </source>
</reference>
<keyword evidence="2" id="KW-1185">Reference proteome</keyword>
<name>A0A1E5R3P5_9ASCO</name>